<gene>
    <name evidence="1" type="ORF">GARC_3293</name>
</gene>
<evidence type="ECO:0000313" key="1">
    <source>
        <dbReference type="EMBL" id="GAC20252.1"/>
    </source>
</evidence>
<name>K6YQ01_9ALTE</name>
<dbReference type="AlphaFoldDB" id="K6YQ01"/>
<reference evidence="1 2" key="1">
    <citation type="journal article" date="2017" name="Antonie Van Leeuwenhoek">
        <title>Rhizobium rhizosphaerae sp. nov., a novel species isolated from rice rhizosphere.</title>
        <authorList>
            <person name="Zhao J.J."/>
            <person name="Zhang J."/>
            <person name="Zhang R.J."/>
            <person name="Zhang C.W."/>
            <person name="Yin H.Q."/>
            <person name="Zhang X.X."/>
        </authorList>
    </citation>
    <scope>NUCLEOTIDE SEQUENCE [LARGE SCALE GENOMIC DNA]</scope>
    <source>
        <strain evidence="1 2">BSs20135</strain>
    </source>
</reference>
<evidence type="ECO:0000313" key="2">
    <source>
        <dbReference type="Proteomes" id="UP000006327"/>
    </source>
</evidence>
<sequence>MKFSGALLPTIKPLDKRAVWMREDRIMLEQLSKSRDWVAD</sequence>
<protein>
    <submittedName>
        <fullName evidence="1">Uncharacterized protein</fullName>
    </submittedName>
</protein>
<comment type="caution">
    <text evidence="1">The sequence shown here is derived from an EMBL/GenBank/DDBJ whole genome shotgun (WGS) entry which is preliminary data.</text>
</comment>
<dbReference type="Proteomes" id="UP000006327">
    <property type="component" value="Unassembled WGS sequence"/>
</dbReference>
<organism evidence="1 2">
    <name type="scientific">Paraglaciecola arctica BSs20135</name>
    <dbReference type="NCBI Taxonomy" id="493475"/>
    <lineage>
        <taxon>Bacteria</taxon>
        <taxon>Pseudomonadati</taxon>
        <taxon>Pseudomonadota</taxon>
        <taxon>Gammaproteobacteria</taxon>
        <taxon>Alteromonadales</taxon>
        <taxon>Alteromonadaceae</taxon>
        <taxon>Paraglaciecola</taxon>
    </lineage>
</organism>
<dbReference type="EMBL" id="BAEO01000051">
    <property type="protein sequence ID" value="GAC20252.1"/>
    <property type="molecule type" value="Genomic_DNA"/>
</dbReference>
<proteinExistence type="predicted"/>
<keyword evidence="2" id="KW-1185">Reference proteome</keyword>
<accession>K6YQ01</accession>